<comment type="caution">
    <text evidence="1">The sequence shown here is derived from an EMBL/GenBank/DDBJ whole genome shotgun (WGS) entry which is preliminary data.</text>
</comment>
<keyword evidence="2" id="KW-1185">Reference proteome</keyword>
<evidence type="ECO:0000313" key="1">
    <source>
        <dbReference type="EMBL" id="MBW0479727.1"/>
    </source>
</evidence>
<reference evidence="1" key="1">
    <citation type="submission" date="2021-03" db="EMBL/GenBank/DDBJ databases">
        <title>Draft genome sequence of rust myrtle Austropuccinia psidii MF-1, a brazilian biotype.</title>
        <authorList>
            <person name="Quecine M.C."/>
            <person name="Pachon D.M.R."/>
            <person name="Bonatelli M.L."/>
            <person name="Correr F.H."/>
            <person name="Franceschini L.M."/>
            <person name="Leite T.F."/>
            <person name="Margarido G.R.A."/>
            <person name="Almeida C.A."/>
            <person name="Ferrarezi J.A."/>
            <person name="Labate C.A."/>
        </authorList>
    </citation>
    <scope>NUCLEOTIDE SEQUENCE</scope>
    <source>
        <strain evidence="1">MF-1</strain>
    </source>
</reference>
<dbReference type="Proteomes" id="UP000765509">
    <property type="component" value="Unassembled WGS sequence"/>
</dbReference>
<sequence length="168" mass="18525">MANRNQILLKGFLGLFKRYCGVNVGRLSPAIKSSQTIDLCLTIALFASRPYNHCSPTIIHHTLIPTSPTHTQHNMSNSQFAFTDSKEVGGDSHFCTIAKQVGGASHFCVISNKDSSRDNKEVGGDSHFCVISKELDPEKIFPHVAVLPLRGVFTSRNDNFMLIIPRTP</sequence>
<organism evidence="1 2">
    <name type="scientific">Austropuccinia psidii MF-1</name>
    <dbReference type="NCBI Taxonomy" id="1389203"/>
    <lineage>
        <taxon>Eukaryota</taxon>
        <taxon>Fungi</taxon>
        <taxon>Dikarya</taxon>
        <taxon>Basidiomycota</taxon>
        <taxon>Pucciniomycotina</taxon>
        <taxon>Pucciniomycetes</taxon>
        <taxon>Pucciniales</taxon>
        <taxon>Sphaerophragmiaceae</taxon>
        <taxon>Austropuccinia</taxon>
    </lineage>
</organism>
<dbReference type="AlphaFoldDB" id="A0A9Q3GUF2"/>
<proteinExistence type="predicted"/>
<name>A0A9Q3GUF2_9BASI</name>
<evidence type="ECO:0000313" key="2">
    <source>
        <dbReference type="Proteomes" id="UP000765509"/>
    </source>
</evidence>
<protein>
    <submittedName>
        <fullName evidence="1">Uncharacterized protein</fullName>
    </submittedName>
</protein>
<accession>A0A9Q3GUF2</accession>
<dbReference type="EMBL" id="AVOT02005695">
    <property type="protein sequence ID" value="MBW0479727.1"/>
    <property type="molecule type" value="Genomic_DNA"/>
</dbReference>
<gene>
    <name evidence="1" type="ORF">O181_019442</name>
</gene>